<dbReference type="InterPro" id="IPR025196">
    <property type="entry name" value="DUF4126"/>
</dbReference>
<keyword evidence="1" id="KW-0812">Transmembrane</keyword>
<sequence length="242" mass="24847">MTGTTGFPGAGRHRAVAFSHSIVDSVAPRTVPPPEPAMTEAHLFVIGILLAWLAGIRVYLTVFGVGIVGLLGWVDLPPALQATESWWVLGTSAALAVAEFFADKIPGVDSAWDLVQTLARVPAGAFLAAATLSPDGDLGTGALVAGAGVALASHGLKAGTRALLNTSPEPASNWIASAAEDTVVIGGLALALAHPWIALVVVLACSLAGALLVWLVWRTLWKSVRWLARGGSDDGQRQPGTG</sequence>
<dbReference type="AlphaFoldDB" id="A0AA38XS99"/>
<feature type="transmembrane region" description="Helical" evidence="1">
    <location>
        <begin position="41"/>
        <end position="74"/>
    </location>
</feature>
<evidence type="ECO:0000256" key="1">
    <source>
        <dbReference type="SAM" id="Phobius"/>
    </source>
</evidence>
<feature type="transmembrane region" description="Helical" evidence="1">
    <location>
        <begin position="196"/>
        <end position="217"/>
    </location>
</feature>
<reference evidence="3" key="1">
    <citation type="submission" date="2022-10" db="EMBL/GenBank/DDBJ databases">
        <title>Culturing micro-colonial fungi from biological soil crusts in the Mojave desert and describing Neophaeococcomyces mojavensis, and introducing the new genera and species Taxawa tesnikishii.</title>
        <authorList>
            <person name="Kurbessoian T."/>
            <person name="Stajich J.E."/>
        </authorList>
    </citation>
    <scope>NUCLEOTIDE SEQUENCE</scope>
    <source>
        <strain evidence="3">TK_35</strain>
    </source>
</reference>
<keyword evidence="1" id="KW-1133">Transmembrane helix</keyword>
<keyword evidence="1" id="KW-0472">Membrane</keyword>
<gene>
    <name evidence="3" type="ORF">H2204_012514</name>
</gene>
<protein>
    <recommendedName>
        <fullName evidence="2">DUF4126 domain-containing protein</fullName>
    </recommendedName>
</protein>
<evidence type="ECO:0000313" key="3">
    <source>
        <dbReference type="EMBL" id="KAJ9619753.1"/>
    </source>
</evidence>
<proteinExistence type="predicted"/>
<dbReference type="EMBL" id="JAPDRN010000129">
    <property type="protein sequence ID" value="KAJ9619753.1"/>
    <property type="molecule type" value="Genomic_DNA"/>
</dbReference>
<evidence type="ECO:0000259" key="2">
    <source>
        <dbReference type="Pfam" id="PF13548"/>
    </source>
</evidence>
<accession>A0AA38XS99</accession>
<dbReference type="Pfam" id="PF13548">
    <property type="entry name" value="DUF4126"/>
    <property type="match status" value="1"/>
</dbReference>
<feature type="domain" description="DUF4126" evidence="2">
    <location>
        <begin position="46"/>
        <end position="212"/>
    </location>
</feature>
<organism evidence="3">
    <name type="scientific">Knufia peltigerae</name>
    <dbReference type="NCBI Taxonomy" id="1002370"/>
    <lineage>
        <taxon>Eukaryota</taxon>
        <taxon>Fungi</taxon>
        <taxon>Dikarya</taxon>
        <taxon>Ascomycota</taxon>
        <taxon>Pezizomycotina</taxon>
        <taxon>Eurotiomycetes</taxon>
        <taxon>Chaetothyriomycetidae</taxon>
        <taxon>Chaetothyriales</taxon>
        <taxon>Trichomeriaceae</taxon>
        <taxon>Knufia</taxon>
    </lineage>
</organism>
<name>A0AA38XS99_9EURO</name>
<comment type="caution">
    <text evidence="3">The sequence shown here is derived from an EMBL/GenBank/DDBJ whole genome shotgun (WGS) entry which is preliminary data.</text>
</comment>